<dbReference type="AlphaFoldDB" id="A0AAP9J3H5"/>
<dbReference type="Proteomes" id="UP001209276">
    <property type="component" value="Unassembled WGS sequence"/>
</dbReference>
<reference evidence="1 4" key="2">
    <citation type="submission" date="2022-05" db="EMBL/GenBank/DDBJ databases">
        <title>Genome Sequencing of Bee-Associated Microbes.</title>
        <authorList>
            <person name="Dunlap C."/>
        </authorList>
    </citation>
    <scope>NUCLEOTIDE SEQUENCE [LARGE SCALE GENOMIC DNA]</scope>
    <source>
        <strain evidence="1 4">NRRL B-14613</strain>
    </source>
</reference>
<dbReference type="GeneID" id="76999669"/>
<accession>A0AAP9J3H5</accession>
<dbReference type="EMBL" id="JAMDMM010000073">
    <property type="protein sequence ID" value="MCY9611116.1"/>
    <property type="molecule type" value="Genomic_DNA"/>
</dbReference>
<evidence type="ECO:0000313" key="3">
    <source>
        <dbReference type="Proteomes" id="UP000315377"/>
    </source>
</evidence>
<evidence type="ECO:0000313" key="4">
    <source>
        <dbReference type="Proteomes" id="UP001209276"/>
    </source>
</evidence>
<evidence type="ECO:0000313" key="2">
    <source>
        <dbReference type="EMBL" id="QDM46747.1"/>
    </source>
</evidence>
<reference evidence="2 3" key="1">
    <citation type="submission" date="2019-07" db="EMBL/GenBank/DDBJ databases">
        <title>Paenibacillus thiaminolyticus NRRL B-4156.</title>
        <authorList>
            <person name="Hehnly C."/>
            <person name="Zhang L."/>
        </authorList>
    </citation>
    <scope>NUCLEOTIDE SEQUENCE [LARGE SCALE GENOMIC DNA]</scope>
    <source>
        <strain evidence="2 3">NRRL B-4156</strain>
    </source>
</reference>
<dbReference type="Proteomes" id="UP000315377">
    <property type="component" value="Chromosome"/>
</dbReference>
<name>A0AAP9J3H5_PANTH</name>
<proteinExistence type="predicted"/>
<gene>
    <name evidence="2" type="ORF">FLT43_27300</name>
    <name evidence="1" type="ORF">M5W83_28630</name>
</gene>
<dbReference type="RefSeq" id="WP_127510993.1">
    <property type="nucleotide sequence ID" value="NZ_CABMNB010000019.1"/>
</dbReference>
<dbReference type="EMBL" id="CP041405">
    <property type="protein sequence ID" value="QDM46747.1"/>
    <property type="molecule type" value="Genomic_DNA"/>
</dbReference>
<organism evidence="2 3">
    <name type="scientific">Paenibacillus thiaminolyticus</name>
    <name type="common">Bacillus thiaminolyticus</name>
    <dbReference type="NCBI Taxonomy" id="49283"/>
    <lineage>
        <taxon>Bacteria</taxon>
        <taxon>Bacillati</taxon>
        <taxon>Bacillota</taxon>
        <taxon>Bacilli</taxon>
        <taxon>Bacillales</taxon>
        <taxon>Paenibacillaceae</taxon>
        <taxon>Paenibacillus</taxon>
    </lineage>
</organism>
<sequence>MTSLFSMIRFPLNKTAHHCHCDALRLKASDFLRAVAGKLIGSGRTNVARTPQSFVPRGNEATGYIMPYFDKRPVVRRQETHFIAGTIVPEQ</sequence>
<evidence type="ECO:0000313" key="1">
    <source>
        <dbReference type="EMBL" id="MCY9611116.1"/>
    </source>
</evidence>
<keyword evidence="4" id="KW-1185">Reference proteome</keyword>
<protein>
    <submittedName>
        <fullName evidence="2">Uncharacterized protein</fullName>
    </submittedName>
</protein>